<dbReference type="Proteomes" id="UP000503349">
    <property type="component" value="Chromosome 13"/>
</dbReference>
<reference evidence="6 7" key="1">
    <citation type="submission" date="2019-02" db="EMBL/GenBank/DDBJ databases">
        <title>Opniocepnalus argus genome.</title>
        <authorList>
            <person name="Zhou C."/>
            <person name="Xiao S."/>
        </authorList>
    </citation>
    <scope>NUCLEOTIDE SEQUENCE [LARGE SCALE GENOMIC DNA]</scope>
    <source>
        <strain evidence="6">OARG1902GOOAL</strain>
        <tissue evidence="6">Muscle</tissue>
    </source>
</reference>
<dbReference type="InterPro" id="IPR050504">
    <property type="entry name" value="IgSF_BTN/MOG"/>
</dbReference>
<feature type="domain" description="Ig-like" evidence="5">
    <location>
        <begin position="19"/>
        <end position="124"/>
    </location>
</feature>
<reference evidence="7" key="2">
    <citation type="submission" date="2019-02" db="EMBL/GenBank/DDBJ databases">
        <title>Opniocepnalus argus Var Kimnra genome.</title>
        <authorList>
            <person name="Zhou C."/>
            <person name="Xiao S."/>
        </authorList>
    </citation>
    <scope>NUCLEOTIDE SEQUENCE [LARGE SCALE GENOMIC DNA]</scope>
</reference>
<protein>
    <submittedName>
        <fullName evidence="6">Myelin-oligodendrocyte glycoprotein</fullName>
    </submittedName>
</protein>
<feature type="signal peptide" evidence="4">
    <location>
        <begin position="1"/>
        <end position="16"/>
    </location>
</feature>
<dbReference type="SUPFAM" id="SSF48726">
    <property type="entry name" value="Immunoglobulin"/>
    <property type="match status" value="1"/>
</dbReference>
<dbReference type="Pfam" id="PF07686">
    <property type="entry name" value="V-set"/>
    <property type="match status" value="1"/>
</dbReference>
<dbReference type="PROSITE" id="PS50835">
    <property type="entry name" value="IG_LIKE"/>
    <property type="match status" value="1"/>
</dbReference>
<dbReference type="InterPro" id="IPR003599">
    <property type="entry name" value="Ig_sub"/>
</dbReference>
<evidence type="ECO:0000313" key="7">
    <source>
        <dbReference type="Proteomes" id="UP000503349"/>
    </source>
</evidence>
<evidence type="ECO:0000313" key="6">
    <source>
        <dbReference type="EMBL" id="KAF3698209.1"/>
    </source>
</evidence>
<keyword evidence="4" id="KW-0732">Signal</keyword>
<dbReference type="GO" id="GO:0001817">
    <property type="term" value="P:regulation of cytokine production"/>
    <property type="evidence" value="ECO:0007669"/>
    <property type="project" value="TreeGrafter"/>
</dbReference>
<dbReference type="InterPro" id="IPR007110">
    <property type="entry name" value="Ig-like_dom"/>
</dbReference>
<comment type="subcellular location">
    <subcellularLocation>
        <location evidence="1">Membrane</location>
    </subcellularLocation>
</comment>
<organism evidence="6 7">
    <name type="scientific">Channa argus</name>
    <name type="common">Northern snakehead</name>
    <name type="synonym">Ophicephalus argus</name>
    <dbReference type="NCBI Taxonomy" id="215402"/>
    <lineage>
        <taxon>Eukaryota</taxon>
        <taxon>Metazoa</taxon>
        <taxon>Chordata</taxon>
        <taxon>Craniata</taxon>
        <taxon>Vertebrata</taxon>
        <taxon>Euteleostomi</taxon>
        <taxon>Actinopterygii</taxon>
        <taxon>Neopterygii</taxon>
        <taxon>Teleostei</taxon>
        <taxon>Neoteleostei</taxon>
        <taxon>Acanthomorphata</taxon>
        <taxon>Anabantaria</taxon>
        <taxon>Anabantiformes</taxon>
        <taxon>Channoidei</taxon>
        <taxon>Channidae</taxon>
        <taxon>Channa</taxon>
    </lineage>
</organism>
<evidence type="ECO:0000256" key="4">
    <source>
        <dbReference type="SAM" id="SignalP"/>
    </source>
</evidence>
<dbReference type="Gene3D" id="2.60.40.10">
    <property type="entry name" value="Immunoglobulins"/>
    <property type="match status" value="1"/>
</dbReference>
<accession>A0A6G1Q705</accession>
<keyword evidence="3" id="KW-0393">Immunoglobulin domain</keyword>
<keyword evidence="7" id="KW-1185">Reference proteome</keyword>
<dbReference type="AlphaFoldDB" id="A0A6G1Q705"/>
<dbReference type="GO" id="GO:0009897">
    <property type="term" value="C:external side of plasma membrane"/>
    <property type="evidence" value="ECO:0007669"/>
    <property type="project" value="TreeGrafter"/>
</dbReference>
<dbReference type="InterPro" id="IPR013106">
    <property type="entry name" value="Ig_V-set"/>
</dbReference>
<feature type="chain" id="PRO_5026053461" evidence="4">
    <location>
        <begin position="17"/>
        <end position="180"/>
    </location>
</feature>
<name>A0A6G1Q705_CHAAH</name>
<dbReference type="SMART" id="SM00409">
    <property type="entry name" value="IG"/>
    <property type="match status" value="1"/>
</dbReference>
<dbReference type="InterPro" id="IPR036179">
    <property type="entry name" value="Ig-like_dom_sf"/>
</dbReference>
<keyword evidence="2" id="KW-0472">Membrane</keyword>
<dbReference type="GO" id="GO:0005102">
    <property type="term" value="F:signaling receptor binding"/>
    <property type="evidence" value="ECO:0007669"/>
    <property type="project" value="TreeGrafter"/>
</dbReference>
<dbReference type="PANTHER" id="PTHR24100:SF151">
    <property type="entry name" value="ICOS LIGAND"/>
    <property type="match status" value="1"/>
</dbReference>
<dbReference type="EMBL" id="CM015724">
    <property type="protein sequence ID" value="KAF3698209.1"/>
    <property type="molecule type" value="Genomic_DNA"/>
</dbReference>
<dbReference type="GO" id="GO:0050852">
    <property type="term" value="P:T cell receptor signaling pathway"/>
    <property type="evidence" value="ECO:0007669"/>
    <property type="project" value="TreeGrafter"/>
</dbReference>
<proteinExistence type="predicted"/>
<evidence type="ECO:0000259" key="5">
    <source>
        <dbReference type="PROSITE" id="PS50835"/>
    </source>
</evidence>
<gene>
    <name evidence="6" type="ORF">EXN66_Car013890</name>
</gene>
<evidence type="ECO:0000256" key="2">
    <source>
        <dbReference type="ARBA" id="ARBA00023136"/>
    </source>
</evidence>
<dbReference type="InterPro" id="IPR013783">
    <property type="entry name" value="Ig-like_fold"/>
</dbReference>
<dbReference type="PANTHER" id="PTHR24100">
    <property type="entry name" value="BUTYROPHILIN"/>
    <property type="match status" value="1"/>
</dbReference>
<evidence type="ECO:0000256" key="1">
    <source>
        <dbReference type="ARBA" id="ARBA00004370"/>
    </source>
</evidence>
<sequence length="180" mass="19678">MKYLTVVFLGISLASASLPELNTIKVKPGQNVLLQCHAAKHAIITLLEWVRPDLDSEGYVFFYRDGHLDDNYQHPSFVNRVELRDPGMKDGDVSVMLKNVNTTDTGTYQCYVSVSKPSRHKRASPDFSKTIELVVEDLGYVESPHAGHTAGLTGDGGHMLGHAALSLSFIGVICAAFGLF</sequence>
<evidence type="ECO:0000256" key="3">
    <source>
        <dbReference type="ARBA" id="ARBA00023319"/>
    </source>
</evidence>